<dbReference type="CDD" id="cd08899">
    <property type="entry name" value="SRPBCC_CalC_Aha1-like_6"/>
    <property type="match status" value="1"/>
</dbReference>
<evidence type="ECO:0000256" key="1">
    <source>
        <dbReference type="ARBA" id="ARBA00006817"/>
    </source>
</evidence>
<dbReference type="Pfam" id="PF08327">
    <property type="entry name" value="AHSA1"/>
    <property type="match status" value="1"/>
</dbReference>
<comment type="caution">
    <text evidence="3">The sequence shown here is derived from an EMBL/GenBank/DDBJ whole genome shotgun (WGS) entry which is preliminary data.</text>
</comment>
<keyword evidence="4" id="KW-1185">Reference proteome</keyword>
<feature type="domain" description="Activator of Hsp90 ATPase homologue 1/2-like C-terminal" evidence="2">
    <location>
        <begin position="25"/>
        <end position="142"/>
    </location>
</feature>
<dbReference type="Proteomes" id="UP000540698">
    <property type="component" value="Unassembled WGS sequence"/>
</dbReference>
<evidence type="ECO:0000259" key="2">
    <source>
        <dbReference type="Pfam" id="PF08327"/>
    </source>
</evidence>
<dbReference type="InterPro" id="IPR023393">
    <property type="entry name" value="START-like_dom_sf"/>
</dbReference>
<evidence type="ECO:0000313" key="4">
    <source>
        <dbReference type="Proteomes" id="UP000540698"/>
    </source>
</evidence>
<gene>
    <name evidence="3" type="ORF">HGB38_08710</name>
</gene>
<dbReference type="EMBL" id="JAAXOS010000004">
    <property type="protein sequence ID" value="NKY26297.1"/>
    <property type="molecule type" value="Genomic_DNA"/>
</dbReference>
<comment type="similarity">
    <text evidence="1">Belongs to the AHA1 family.</text>
</comment>
<name>A0A7X6L239_9NOCA</name>
<organism evidence="3 4">
    <name type="scientific">Nocardia gamkensis</name>
    <dbReference type="NCBI Taxonomy" id="352869"/>
    <lineage>
        <taxon>Bacteria</taxon>
        <taxon>Bacillati</taxon>
        <taxon>Actinomycetota</taxon>
        <taxon>Actinomycetes</taxon>
        <taxon>Mycobacteriales</taxon>
        <taxon>Nocardiaceae</taxon>
        <taxon>Nocardia</taxon>
    </lineage>
</organism>
<accession>A0A7X6L239</accession>
<dbReference type="AlphaFoldDB" id="A0A7X6L239"/>
<dbReference type="Gene3D" id="3.30.530.20">
    <property type="match status" value="2"/>
</dbReference>
<protein>
    <recommendedName>
        <fullName evidence="2">Activator of Hsp90 ATPase homologue 1/2-like C-terminal domain-containing protein</fullName>
    </recommendedName>
</protein>
<sequence>MTDSRAQLRTVDGAPTLRFERRLAHPPEKVWRAISDPGEMAAWFPAAVTTEPRPGAAMRFTFADAPETIDSTSGGEVLEFDPPKVYMFRWNRDVLRFELVADGDGTLLIFTHVLGGGPEARLGAARSAVGWDRCLSALTAALDGAHTEPDATWLADIEGYIADFGLDTGDCEEVADGYVLRFARDLVWQPLDRLWSLLVERDTPSVGAHPPVRATNPHVEAGELLDVEPPRSMEYRWRHDGAVAGTVRWAFEADSDLGVRVVLTQTLPAKLSALRPELLAAWQVHLELFFAATRGDIRCPWPADRVAVLAERYAADLRE</sequence>
<evidence type="ECO:0000313" key="3">
    <source>
        <dbReference type="EMBL" id="NKY26297.1"/>
    </source>
</evidence>
<dbReference type="RefSeq" id="WP_062969919.1">
    <property type="nucleotide sequence ID" value="NZ_JAAXOS010000004.1"/>
</dbReference>
<dbReference type="InterPro" id="IPR013538">
    <property type="entry name" value="ASHA1/2-like_C"/>
</dbReference>
<proteinExistence type="inferred from homology"/>
<reference evidence="3 4" key="1">
    <citation type="submission" date="2020-04" db="EMBL/GenBank/DDBJ databases">
        <title>MicrobeNet Type strains.</title>
        <authorList>
            <person name="Nicholson A.C."/>
        </authorList>
    </citation>
    <scope>NUCLEOTIDE SEQUENCE [LARGE SCALE GENOMIC DNA]</scope>
    <source>
        <strain evidence="3 4">DSM 44956</strain>
    </source>
</reference>
<dbReference type="SUPFAM" id="SSF55961">
    <property type="entry name" value="Bet v1-like"/>
    <property type="match status" value="2"/>
</dbReference>